<dbReference type="EMBL" id="CM042043">
    <property type="protein sequence ID" value="KAI3694013.1"/>
    <property type="molecule type" value="Genomic_DNA"/>
</dbReference>
<comment type="caution">
    <text evidence="1">The sequence shown here is derived from an EMBL/GenBank/DDBJ whole genome shotgun (WGS) entry which is preliminary data.</text>
</comment>
<keyword evidence="2" id="KW-1185">Reference proteome</keyword>
<name>A0ACB8Z8V9_9ASTR</name>
<sequence length="454" mass="50447">MDDFLVLSPSSSSSIVSFHDNNTHPKLQFLLQTQSHHPWAYAIFWKTINHHDGRLALTWADGYFLQNPNKPLLKETQSLTPDDTDWFYVVSLTRSFTYGDGSAPAKALVTNSVVWLTGAVNLLSFDCDRAKEAHVHGLETLVYVPTSNGVVEMGSYHLVHQTDSDLVRQAQSLFGAGSSSSSSSSTPPLAALLKQVNKTEGGVISFGDMAGGWPEEESMDIIDFGEPTMDQQPKKSGKIGRITKTCIPSLDTASEHSDSDCQLVLASTKKAGVKRKGKDPPMNHVEAERQRREKLNQRFYALRSVVPNVSKMDKASLLADAVCYINELKDKVEELESQLEDVNHRKLKKVKVEMPENVVSGLKSKVYNKNTMMEVGVEVEVKMVGEDAMIRVQSRNRDWPAAKLMDALREMEAKVHHASMSCVNDVMLQDVVTRIPGATEDEVKSHLLARLNNH</sequence>
<reference evidence="2" key="1">
    <citation type="journal article" date="2022" name="Mol. Ecol. Resour.">
        <title>The genomes of chicory, endive, great burdock and yacon provide insights into Asteraceae palaeo-polyploidization history and plant inulin production.</title>
        <authorList>
            <person name="Fan W."/>
            <person name="Wang S."/>
            <person name="Wang H."/>
            <person name="Wang A."/>
            <person name="Jiang F."/>
            <person name="Liu H."/>
            <person name="Zhao H."/>
            <person name="Xu D."/>
            <person name="Zhang Y."/>
        </authorList>
    </citation>
    <scope>NUCLEOTIDE SEQUENCE [LARGE SCALE GENOMIC DNA]</scope>
    <source>
        <strain evidence="2">cv. Yunnan</strain>
    </source>
</reference>
<proteinExistence type="predicted"/>
<organism evidence="1 2">
    <name type="scientific">Smallanthus sonchifolius</name>
    <dbReference type="NCBI Taxonomy" id="185202"/>
    <lineage>
        <taxon>Eukaryota</taxon>
        <taxon>Viridiplantae</taxon>
        <taxon>Streptophyta</taxon>
        <taxon>Embryophyta</taxon>
        <taxon>Tracheophyta</taxon>
        <taxon>Spermatophyta</taxon>
        <taxon>Magnoliopsida</taxon>
        <taxon>eudicotyledons</taxon>
        <taxon>Gunneridae</taxon>
        <taxon>Pentapetalae</taxon>
        <taxon>asterids</taxon>
        <taxon>campanulids</taxon>
        <taxon>Asterales</taxon>
        <taxon>Asteraceae</taxon>
        <taxon>Asteroideae</taxon>
        <taxon>Heliantheae alliance</taxon>
        <taxon>Millerieae</taxon>
        <taxon>Smallanthus</taxon>
    </lineage>
</organism>
<evidence type="ECO:0000313" key="1">
    <source>
        <dbReference type="EMBL" id="KAI3694013.1"/>
    </source>
</evidence>
<protein>
    <submittedName>
        <fullName evidence="1">Uncharacterized protein</fullName>
    </submittedName>
</protein>
<reference evidence="1 2" key="2">
    <citation type="journal article" date="2022" name="Mol. Ecol. Resour.">
        <title>The genomes of chicory, endive, great burdock and yacon provide insights into Asteraceae paleo-polyploidization history and plant inulin production.</title>
        <authorList>
            <person name="Fan W."/>
            <person name="Wang S."/>
            <person name="Wang H."/>
            <person name="Wang A."/>
            <person name="Jiang F."/>
            <person name="Liu H."/>
            <person name="Zhao H."/>
            <person name="Xu D."/>
            <person name="Zhang Y."/>
        </authorList>
    </citation>
    <scope>NUCLEOTIDE SEQUENCE [LARGE SCALE GENOMIC DNA]</scope>
    <source>
        <strain evidence="2">cv. Yunnan</strain>
        <tissue evidence="1">Leaves</tissue>
    </source>
</reference>
<dbReference type="Proteomes" id="UP001056120">
    <property type="component" value="Linkage Group LG26"/>
</dbReference>
<accession>A0ACB8Z8V9</accession>
<evidence type="ECO:0000313" key="2">
    <source>
        <dbReference type="Proteomes" id="UP001056120"/>
    </source>
</evidence>
<gene>
    <name evidence="1" type="ORF">L1987_76971</name>
</gene>